<comment type="similarity">
    <text evidence="7">Belongs to the transglycosylase MltG family.</text>
</comment>
<gene>
    <name evidence="7 8" type="primary">mltG</name>
    <name evidence="8" type="ORF">H9980_08550</name>
</gene>
<dbReference type="EMBL" id="DXET01000187">
    <property type="protein sequence ID" value="HIX82002.1"/>
    <property type="molecule type" value="Genomic_DNA"/>
</dbReference>
<dbReference type="Pfam" id="PF02618">
    <property type="entry name" value="YceG"/>
    <property type="match status" value="1"/>
</dbReference>
<evidence type="ECO:0000256" key="4">
    <source>
        <dbReference type="ARBA" id="ARBA00023136"/>
    </source>
</evidence>
<dbReference type="GO" id="GO:0071555">
    <property type="term" value="P:cell wall organization"/>
    <property type="evidence" value="ECO:0007669"/>
    <property type="project" value="UniProtKB-KW"/>
</dbReference>
<feature type="site" description="Important for catalytic activity" evidence="7">
    <location>
        <position position="234"/>
    </location>
</feature>
<proteinExistence type="inferred from homology"/>
<dbReference type="GO" id="GO:0005886">
    <property type="term" value="C:plasma membrane"/>
    <property type="evidence" value="ECO:0007669"/>
    <property type="project" value="UniProtKB-SubCell"/>
</dbReference>
<feature type="transmembrane region" description="Helical" evidence="7">
    <location>
        <begin position="7"/>
        <end position="27"/>
    </location>
</feature>
<dbReference type="AlphaFoldDB" id="A0A9D2BNI1"/>
<comment type="caution">
    <text evidence="8">The sequence shown here is derived from an EMBL/GenBank/DDBJ whole genome shotgun (WGS) entry which is preliminary data.</text>
</comment>
<keyword evidence="3 7" id="KW-1133">Transmembrane helix</keyword>
<evidence type="ECO:0000256" key="5">
    <source>
        <dbReference type="ARBA" id="ARBA00023239"/>
    </source>
</evidence>
<protein>
    <recommendedName>
        <fullName evidence="7">Endolytic murein transglycosylase</fullName>
        <ecNumber evidence="7">4.2.2.29</ecNumber>
    </recommendedName>
    <alternativeName>
        <fullName evidence="7">Peptidoglycan lytic transglycosylase</fullName>
    </alternativeName>
    <alternativeName>
        <fullName evidence="7">Peptidoglycan polymerization terminase</fullName>
    </alternativeName>
</protein>
<evidence type="ECO:0000256" key="3">
    <source>
        <dbReference type="ARBA" id="ARBA00022989"/>
    </source>
</evidence>
<dbReference type="NCBIfam" id="TIGR00247">
    <property type="entry name" value="endolytic transglycosylase MltG"/>
    <property type="match status" value="1"/>
</dbReference>
<evidence type="ECO:0000256" key="6">
    <source>
        <dbReference type="ARBA" id="ARBA00023316"/>
    </source>
</evidence>
<dbReference type="GO" id="GO:0008932">
    <property type="term" value="F:lytic endotransglycosylase activity"/>
    <property type="evidence" value="ECO:0007669"/>
    <property type="project" value="UniProtKB-UniRule"/>
</dbReference>
<keyword evidence="4 7" id="KW-0472">Membrane</keyword>
<comment type="catalytic activity">
    <reaction evidence="7">
        <text>a peptidoglycan chain = a peptidoglycan chain with N-acetyl-1,6-anhydromuramyl-[peptide] at the reducing end + a peptidoglycan chain with N-acetylglucosamine at the non-reducing end.</text>
        <dbReference type="EC" id="4.2.2.29"/>
    </reaction>
</comment>
<dbReference type="EC" id="4.2.2.29" evidence="7"/>
<sequence>MKKIHKIIIGIIANVLILVLALTFVYFDGQGAVSSKDEEVIVEISGSNASVLDQLDKAGLIKNKTVANIYLKLNSYDFIANTYVLNKNMDLPKICQVLEGDKDYISSARVTILDGYRITDCATQVGEALEVDSNEVLAKWSDSEYLNSLIKKYWFLDESILNPDVMFSLEGYFAPETYIITASNTTIEDVTEMMLDQTDKNLSKYKDKIASFTINGNPVTMHQFLTFASIVQCEASGNQDDQEKIAGVFINRLEKPMRLQSDVTVNYANQIKTVAVTYKDLNVDSKYNTYYYDGLPVGPISNVSNQIIESCLNYQDIEAMFFFALEDGTVIYSNTYDEHLKVVSENKWY</sequence>
<keyword evidence="6 7" id="KW-0961">Cell wall biogenesis/degradation</keyword>
<dbReference type="Proteomes" id="UP000886724">
    <property type="component" value="Unassembled WGS sequence"/>
</dbReference>
<reference evidence="8" key="2">
    <citation type="submission" date="2021-04" db="EMBL/GenBank/DDBJ databases">
        <authorList>
            <person name="Gilroy R."/>
        </authorList>
    </citation>
    <scope>NUCLEOTIDE SEQUENCE</scope>
    <source>
        <strain evidence="8">ChiGjej1B1-14440</strain>
    </source>
</reference>
<comment type="subcellular location">
    <subcellularLocation>
        <location evidence="7">Cell membrane</location>
        <topology evidence="7">Single-pass membrane protein</topology>
    </subcellularLocation>
</comment>
<organism evidence="8 9">
    <name type="scientific">Candidatus Erysipelatoclostridium merdavium</name>
    <dbReference type="NCBI Taxonomy" id="2838566"/>
    <lineage>
        <taxon>Bacteria</taxon>
        <taxon>Bacillati</taxon>
        <taxon>Bacillota</taxon>
        <taxon>Erysipelotrichia</taxon>
        <taxon>Erysipelotrichales</taxon>
        <taxon>Erysipelotrichales incertae sedis</taxon>
    </lineage>
</organism>
<dbReference type="InterPro" id="IPR003770">
    <property type="entry name" value="MLTG-like"/>
</dbReference>
<keyword evidence="1 7" id="KW-1003">Cell membrane</keyword>
<dbReference type="Gene3D" id="3.30.1490.480">
    <property type="entry name" value="Endolytic murein transglycosylase"/>
    <property type="match status" value="1"/>
</dbReference>
<dbReference type="PANTHER" id="PTHR30518">
    <property type="entry name" value="ENDOLYTIC MUREIN TRANSGLYCOSYLASE"/>
    <property type="match status" value="1"/>
</dbReference>
<dbReference type="GO" id="GO:0009252">
    <property type="term" value="P:peptidoglycan biosynthetic process"/>
    <property type="evidence" value="ECO:0007669"/>
    <property type="project" value="UniProtKB-UniRule"/>
</dbReference>
<accession>A0A9D2BNI1</accession>
<keyword evidence="2 7" id="KW-0812">Transmembrane</keyword>
<name>A0A9D2BNI1_9FIRM</name>
<evidence type="ECO:0000256" key="2">
    <source>
        <dbReference type="ARBA" id="ARBA00022692"/>
    </source>
</evidence>
<comment type="function">
    <text evidence="7">Functions as a peptidoglycan terminase that cleaves nascent peptidoglycan strands endolytically to terminate their elongation.</text>
</comment>
<evidence type="ECO:0000313" key="8">
    <source>
        <dbReference type="EMBL" id="HIX82002.1"/>
    </source>
</evidence>
<dbReference type="HAMAP" id="MF_02065">
    <property type="entry name" value="MltG"/>
    <property type="match status" value="1"/>
</dbReference>
<evidence type="ECO:0000256" key="7">
    <source>
        <dbReference type="HAMAP-Rule" id="MF_02065"/>
    </source>
</evidence>
<keyword evidence="5 7" id="KW-0456">Lyase</keyword>
<evidence type="ECO:0000256" key="1">
    <source>
        <dbReference type="ARBA" id="ARBA00022475"/>
    </source>
</evidence>
<dbReference type="PANTHER" id="PTHR30518:SF2">
    <property type="entry name" value="ENDOLYTIC MUREIN TRANSGLYCOSYLASE"/>
    <property type="match status" value="1"/>
</dbReference>
<evidence type="ECO:0000313" key="9">
    <source>
        <dbReference type="Proteomes" id="UP000886724"/>
    </source>
</evidence>
<reference evidence="8" key="1">
    <citation type="journal article" date="2021" name="PeerJ">
        <title>Extensive microbial diversity within the chicken gut microbiome revealed by metagenomics and culture.</title>
        <authorList>
            <person name="Gilroy R."/>
            <person name="Ravi A."/>
            <person name="Getino M."/>
            <person name="Pursley I."/>
            <person name="Horton D.L."/>
            <person name="Alikhan N.F."/>
            <person name="Baker D."/>
            <person name="Gharbi K."/>
            <person name="Hall N."/>
            <person name="Watson M."/>
            <person name="Adriaenssens E.M."/>
            <person name="Foster-Nyarko E."/>
            <person name="Jarju S."/>
            <person name="Secka A."/>
            <person name="Antonio M."/>
            <person name="Oren A."/>
            <person name="Chaudhuri R.R."/>
            <person name="La Ragione R."/>
            <person name="Hildebrand F."/>
            <person name="Pallen M.J."/>
        </authorList>
    </citation>
    <scope>NUCLEOTIDE SEQUENCE</scope>
    <source>
        <strain evidence="8">ChiGjej1B1-14440</strain>
    </source>
</reference>